<dbReference type="InterPro" id="IPR001509">
    <property type="entry name" value="Epimerase_deHydtase"/>
</dbReference>
<dbReference type="SUPFAM" id="SSF51735">
    <property type="entry name" value="NAD(P)-binding Rossmann-fold domains"/>
    <property type="match status" value="1"/>
</dbReference>
<dbReference type="PANTHER" id="PTHR43000">
    <property type="entry name" value="DTDP-D-GLUCOSE 4,6-DEHYDRATASE-RELATED"/>
    <property type="match status" value="1"/>
</dbReference>
<keyword evidence="4" id="KW-1185">Reference proteome</keyword>
<accession>A0A4V3IPK0</accession>
<organism evidence="3 4">
    <name type="scientific">Cryobacterium lyxosi</name>
    <dbReference type="NCBI Taxonomy" id="1259228"/>
    <lineage>
        <taxon>Bacteria</taxon>
        <taxon>Bacillati</taxon>
        <taxon>Actinomycetota</taxon>
        <taxon>Actinomycetes</taxon>
        <taxon>Micrococcales</taxon>
        <taxon>Microbacteriaceae</taxon>
        <taxon>Cryobacterium</taxon>
    </lineage>
</organism>
<dbReference type="RefSeq" id="WP_134571203.1">
    <property type="nucleotide sequence ID" value="NZ_SOGT01000001.1"/>
</dbReference>
<dbReference type="Pfam" id="PF01370">
    <property type="entry name" value="Epimerase"/>
    <property type="match status" value="1"/>
</dbReference>
<dbReference type="EMBL" id="SOGT01000001">
    <property type="protein sequence ID" value="TFD29197.1"/>
    <property type="molecule type" value="Genomic_DNA"/>
</dbReference>
<protein>
    <submittedName>
        <fullName evidence="3">NAD-dependent epimerase/dehydratase family protein</fullName>
    </submittedName>
</protein>
<feature type="domain" description="NAD-dependent epimerase/dehydratase" evidence="2">
    <location>
        <begin position="3"/>
        <end position="181"/>
    </location>
</feature>
<sequence length="324" mass="34492">MKIFVTGANGFVGRHTCTHLLDRGHDVTAGVRTAGSAPLGTEECLVGDLGPASDWNKDLSGHDAIVHLAARVHVMNDTAKDPLAEFRRVNTFGTVALAQAASSQGVPRFVFLSSIKVNGEKTDGRPFTAKDSPDPQDSYGVSKHEAEVALRSVERETDLQVVVVRTPLVYGPGVGGNFVKTLSLARSGIPLPLRSLRNSRTLCSVWNLVELLEKCASDEAAAGALVLAGDLTSPSTGGLVREISRAMGKRSRNFSFPPALLGLAGRATGKSAIIRRLTQSLEVTAGSSSTAFTWHPSERFEDSIKRTVDWYLGDVAAPDSSSRI</sequence>
<dbReference type="OrthoDB" id="9771302at2"/>
<name>A0A4V3IPK0_9MICO</name>
<evidence type="ECO:0000313" key="3">
    <source>
        <dbReference type="EMBL" id="TFD29197.1"/>
    </source>
</evidence>
<comment type="similarity">
    <text evidence="1">Belongs to the NAD(P)-dependent epimerase/dehydratase family.</text>
</comment>
<evidence type="ECO:0000313" key="4">
    <source>
        <dbReference type="Proteomes" id="UP000298424"/>
    </source>
</evidence>
<evidence type="ECO:0000259" key="2">
    <source>
        <dbReference type="Pfam" id="PF01370"/>
    </source>
</evidence>
<proteinExistence type="inferred from homology"/>
<dbReference type="InterPro" id="IPR036291">
    <property type="entry name" value="NAD(P)-bd_dom_sf"/>
</dbReference>
<evidence type="ECO:0000256" key="1">
    <source>
        <dbReference type="ARBA" id="ARBA00007637"/>
    </source>
</evidence>
<gene>
    <name evidence="3" type="ORF">E3T27_00235</name>
</gene>
<dbReference type="Proteomes" id="UP000298424">
    <property type="component" value="Unassembled WGS sequence"/>
</dbReference>
<dbReference type="Gene3D" id="3.40.50.720">
    <property type="entry name" value="NAD(P)-binding Rossmann-like Domain"/>
    <property type="match status" value="1"/>
</dbReference>
<reference evidence="3 4" key="1">
    <citation type="submission" date="2019-03" db="EMBL/GenBank/DDBJ databases">
        <title>Genomics of glacier-inhabiting Cryobacterium strains.</title>
        <authorList>
            <person name="Liu Q."/>
            <person name="Xin Y.-H."/>
        </authorList>
    </citation>
    <scope>NUCLEOTIDE SEQUENCE [LARGE SCALE GENOMIC DNA]</scope>
    <source>
        <strain evidence="3 4">TMT1-1</strain>
    </source>
</reference>
<comment type="caution">
    <text evidence="3">The sequence shown here is derived from an EMBL/GenBank/DDBJ whole genome shotgun (WGS) entry which is preliminary data.</text>
</comment>
<dbReference type="AlphaFoldDB" id="A0A4V3IPK0"/>